<accession>A0A316YSK0</accession>
<organism evidence="1 2">
    <name type="scientific">Acaromyces ingoldii</name>
    <dbReference type="NCBI Taxonomy" id="215250"/>
    <lineage>
        <taxon>Eukaryota</taxon>
        <taxon>Fungi</taxon>
        <taxon>Dikarya</taxon>
        <taxon>Basidiomycota</taxon>
        <taxon>Ustilaginomycotina</taxon>
        <taxon>Exobasidiomycetes</taxon>
        <taxon>Exobasidiales</taxon>
        <taxon>Cryptobasidiaceae</taxon>
        <taxon>Acaromyces</taxon>
    </lineage>
</organism>
<dbReference type="InParanoid" id="A0A316YSK0"/>
<dbReference type="AlphaFoldDB" id="A0A316YSK0"/>
<gene>
    <name evidence="1" type="ORF">FA10DRAFT_260487</name>
</gene>
<dbReference type="GeneID" id="37041941"/>
<evidence type="ECO:0000313" key="1">
    <source>
        <dbReference type="EMBL" id="PWN90705.1"/>
    </source>
</evidence>
<dbReference type="RefSeq" id="XP_025377903.1">
    <property type="nucleotide sequence ID" value="XM_025520025.1"/>
</dbReference>
<proteinExistence type="predicted"/>
<evidence type="ECO:0000313" key="2">
    <source>
        <dbReference type="Proteomes" id="UP000245768"/>
    </source>
</evidence>
<sequence length="227" mass="25122">MLAWSLSLQPLVGLSVVSFAFFQLVHPLRVMTRGNEQIDELDLRRRNAEDIGLEHDVIPRAHLFRKPEKNFNQGQMLAGANDHFIKIRNLMADGNRRPNQDGQVQTQRDDSVCPICKSYPCVCILDSLPIRGSMAYGGYKSLKDSSTLLIDPANDSFGKGNDQGSIKHDSLQKRDKGCHGYKCNATEQPQDGGDELHGCNACGTPYCKCVPTQGKDGGDDVDNENEE</sequence>
<name>A0A316YSK0_9BASI</name>
<dbReference type="EMBL" id="KZ819636">
    <property type="protein sequence ID" value="PWN90705.1"/>
    <property type="molecule type" value="Genomic_DNA"/>
</dbReference>
<keyword evidence="2" id="KW-1185">Reference proteome</keyword>
<dbReference type="Proteomes" id="UP000245768">
    <property type="component" value="Unassembled WGS sequence"/>
</dbReference>
<protein>
    <submittedName>
        <fullName evidence="1">Uncharacterized protein</fullName>
    </submittedName>
</protein>
<reference evidence="1 2" key="1">
    <citation type="journal article" date="2018" name="Mol. Biol. Evol.">
        <title>Broad Genomic Sampling Reveals a Smut Pathogenic Ancestry of the Fungal Clade Ustilaginomycotina.</title>
        <authorList>
            <person name="Kijpornyongpan T."/>
            <person name="Mondo S.J."/>
            <person name="Barry K."/>
            <person name="Sandor L."/>
            <person name="Lee J."/>
            <person name="Lipzen A."/>
            <person name="Pangilinan J."/>
            <person name="LaButti K."/>
            <person name="Hainaut M."/>
            <person name="Henrissat B."/>
            <person name="Grigoriev I.V."/>
            <person name="Spatafora J.W."/>
            <person name="Aime M.C."/>
        </authorList>
    </citation>
    <scope>NUCLEOTIDE SEQUENCE [LARGE SCALE GENOMIC DNA]</scope>
    <source>
        <strain evidence="1 2">MCA 4198</strain>
    </source>
</reference>